<feature type="compositionally biased region" description="Polar residues" evidence="1">
    <location>
        <begin position="37"/>
        <end position="46"/>
    </location>
</feature>
<organism evidence="2 3">
    <name type="scientific">Zopfia rhizophila CBS 207.26</name>
    <dbReference type="NCBI Taxonomy" id="1314779"/>
    <lineage>
        <taxon>Eukaryota</taxon>
        <taxon>Fungi</taxon>
        <taxon>Dikarya</taxon>
        <taxon>Ascomycota</taxon>
        <taxon>Pezizomycotina</taxon>
        <taxon>Dothideomycetes</taxon>
        <taxon>Dothideomycetes incertae sedis</taxon>
        <taxon>Zopfiaceae</taxon>
        <taxon>Zopfia</taxon>
    </lineage>
</organism>
<evidence type="ECO:0000313" key="3">
    <source>
        <dbReference type="Proteomes" id="UP000800200"/>
    </source>
</evidence>
<evidence type="ECO:0000256" key="1">
    <source>
        <dbReference type="SAM" id="MobiDB-lite"/>
    </source>
</evidence>
<evidence type="ECO:0000313" key="2">
    <source>
        <dbReference type="EMBL" id="KAF2192996.1"/>
    </source>
</evidence>
<reference evidence="2" key="1">
    <citation type="journal article" date="2020" name="Stud. Mycol.">
        <title>101 Dothideomycetes genomes: a test case for predicting lifestyles and emergence of pathogens.</title>
        <authorList>
            <person name="Haridas S."/>
            <person name="Albert R."/>
            <person name="Binder M."/>
            <person name="Bloem J."/>
            <person name="Labutti K."/>
            <person name="Salamov A."/>
            <person name="Andreopoulos B."/>
            <person name="Baker S."/>
            <person name="Barry K."/>
            <person name="Bills G."/>
            <person name="Bluhm B."/>
            <person name="Cannon C."/>
            <person name="Castanera R."/>
            <person name="Culley D."/>
            <person name="Daum C."/>
            <person name="Ezra D."/>
            <person name="Gonzalez J."/>
            <person name="Henrissat B."/>
            <person name="Kuo A."/>
            <person name="Liang C."/>
            <person name="Lipzen A."/>
            <person name="Lutzoni F."/>
            <person name="Magnuson J."/>
            <person name="Mondo S."/>
            <person name="Nolan M."/>
            <person name="Ohm R."/>
            <person name="Pangilinan J."/>
            <person name="Park H.-J."/>
            <person name="Ramirez L."/>
            <person name="Alfaro M."/>
            <person name="Sun H."/>
            <person name="Tritt A."/>
            <person name="Yoshinaga Y."/>
            <person name="Zwiers L.-H."/>
            <person name="Turgeon B."/>
            <person name="Goodwin S."/>
            <person name="Spatafora J."/>
            <person name="Crous P."/>
            <person name="Grigoriev I."/>
        </authorList>
    </citation>
    <scope>NUCLEOTIDE SEQUENCE</scope>
    <source>
        <strain evidence="2">CBS 207.26</strain>
    </source>
</reference>
<dbReference type="EMBL" id="ML994614">
    <property type="protein sequence ID" value="KAF2192996.1"/>
    <property type="molecule type" value="Genomic_DNA"/>
</dbReference>
<dbReference type="Proteomes" id="UP000800200">
    <property type="component" value="Unassembled WGS sequence"/>
</dbReference>
<sequence length="256" mass="28237">MATDANQYFAKSFTPLKPHPRSQSDISRPLRFPSSAAVDQSSSTCRQPPRPFSVYDNEAINELGENRKLVDTPGTPMNPALARLKRKRGESASGDEVFRATQEKDIPSERSYSRVQYLTPAEALQTGWPSSSRGPQGPTLSTSLRALESGDNSPLMGPKTTRTPFIRAPSRGNALQARTSASVEGQRRPAPYELDSYKWCDDMEPALSNHKGKGTARRPSKPKTGPSAKVPVGVSRLHYVAMDAESIWMELIYWSQ</sequence>
<dbReference type="OrthoDB" id="69269at2759"/>
<feature type="compositionally biased region" description="Basic and acidic residues" evidence="1">
    <location>
        <begin position="96"/>
        <end position="112"/>
    </location>
</feature>
<feature type="region of interest" description="Disordered" evidence="1">
    <location>
        <begin position="86"/>
        <end position="113"/>
    </location>
</feature>
<feature type="compositionally biased region" description="Polar residues" evidence="1">
    <location>
        <begin position="127"/>
        <end position="144"/>
    </location>
</feature>
<gene>
    <name evidence="2" type="ORF">K469DRAFT_693075</name>
</gene>
<proteinExistence type="predicted"/>
<feature type="region of interest" description="Disordered" evidence="1">
    <location>
        <begin position="125"/>
        <end position="166"/>
    </location>
</feature>
<feature type="region of interest" description="Disordered" evidence="1">
    <location>
        <begin position="1"/>
        <end position="52"/>
    </location>
</feature>
<feature type="compositionally biased region" description="Basic residues" evidence="1">
    <location>
        <begin position="210"/>
        <end position="221"/>
    </location>
</feature>
<keyword evidence="3" id="KW-1185">Reference proteome</keyword>
<dbReference type="AlphaFoldDB" id="A0A6A6ESX6"/>
<feature type="region of interest" description="Disordered" evidence="1">
    <location>
        <begin position="205"/>
        <end position="229"/>
    </location>
</feature>
<protein>
    <submittedName>
        <fullName evidence="2">Uncharacterized protein</fullName>
    </submittedName>
</protein>
<name>A0A6A6ESX6_9PEZI</name>
<accession>A0A6A6ESX6</accession>